<evidence type="ECO:0000256" key="2">
    <source>
        <dbReference type="ARBA" id="ARBA00022729"/>
    </source>
</evidence>
<keyword evidence="11" id="KW-1185">Reference proteome</keyword>
<gene>
    <name evidence="10" type="ORF">EB796_000400</name>
</gene>
<feature type="domain" description="Kazal-like" evidence="9">
    <location>
        <begin position="652"/>
        <end position="704"/>
    </location>
</feature>
<keyword evidence="3" id="KW-0677">Repeat</keyword>
<dbReference type="PROSITE" id="PS50026">
    <property type="entry name" value="EGF_3"/>
    <property type="match status" value="7"/>
</dbReference>
<dbReference type="Gene3D" id="3.30.60.30">
    <property type="match status" value="3"/>
</dbReference>
<dbReference type="InterPro" id="IPR009030">
    <property type="entry name" value="Growth_fac_rcpt_cys_sf"/>
</dbReference>
<dbReference type="PROSITE" id="PS01186">
    <property type="entry name" value="EGF_2"/>
    <property type="match status" value="7"/>
</dbReference>
<dbReference type="AlphaFoldDB" id="A0A7J7KT47"/>
<dbReference type="SUPFAM" id="SSF57184">
    <property type="entry name" value="Growth factor receptor domain"/>
    <property type="match status" value="3"/>
</dbReference>
<dbReference type="PROSITE" id="PS51465">
    <property type="entry name" value="KAZAL_2"/>
    <property type="match status" value="2"/>
</dbReference>
<feature type="domain" description="Kazal-like" evidence="9">
    <location>
        <begin position="442"/>
        <end position="499"/>
    </location>
</feature>
<evidence type="ECO:0000256" key="3">
    <source>
        <dbReference type="ARBA" id="ARBA00022737"/>
    </source>
</evidence>
<dbReference type="CDD" id="cd00054">
    <property type="entry name" value="EGF_CA"/>
    <property type="match status" value="6"/>
</dbReference>
<evidence type="ECO:0000256" key="1">
    <source>
        <dbReference type="ARBA" id="ARBA00022536"/>
    </source>
</evidence>
<dbReference type="InterPro" id="IPR000742">
    <property type="entry name" value="EGF"/>
</dbReference>
<dbReference type="InterPro" id="IPR052235">
    <property type="entry name" value="Nephronectin_domain"/>
</dbReference>
<dbReference type="EMBL" id="VXIV02000063">
    <property type="protein sequence ID" value="KAF6041238.1"/>
    <property type="molecule type" value="Genomic_DNA"/>
</dbReference>
<keyword evidence="7" id="KW-1133">Transmembrane helix</keyword>
<feature type="domain" description="EGF-like" evidence="8">
    <location>
        <begin position="216"/>
        <end position="255"/>
    </location>
</feature>
<dbReference type="InterPro" id="IPR036058">
    <property type="entry name" value="Kazal_dom_sf"/>
</dbReference>
<accession>A0A7J7KT47</accession>
<comment type="caution">
    <text evidence="10">The sequence shown here is derived from an EMBL/GenBank/DDBJ whole genome shotgun (WGS) entry which is preliminary data.</text>
</comment>
<dbReference type="InterPro" id="IPR000152">
    <property type="entry name" value="EGF-type_Asp/Asn_hydroxyl_site"/>
</dbReference>
<dbReference type="Gene3D" id="2.10.25.10">
    <property type="entry name" value="Laminin"/>
    <property type="match status" value="8"/>
</dbReference>
<dbReference type="SUPFAM" id="SSF82895">
    <property type="entry name" value="TSP-1 type 1 repeat"/>
    <property type="match status" value="1"/>
</dbReference>
<feature type="domain" description="EGF-like" evidence="8">
    <location>
        <begin position="380"/>
        <end position="419"/>
    </location>
</feature>
<reference evidence="10" key="1">
    <citation type="submission" date="2020-06" db="EMBL/GenBank/DDBJ databases">
        <title>Draft genome of Bugula neritina, a colonial animal packing powerful symbionts and potential medicines.</title>
        <authorList>
            <person name="Rayko M."/>
        </authorList>
    </citation>
    <scope>NUCLEOTIDE SEQUENCE [LARGE SCALE GENOMIC DNA]</scope>
    <source>
        <strain evidence="10">Kwan_BN1</strain>
    </source>
</reference>
<dbReference type="SMART" id="SM00280">
    <property type="entry name" value="KAZAL"/>
    <property type="match status" value="3"/>
</dbReference>
<dbReference type="FunFam" id="2.10.25.10:FF:000038">
    <property type="entry name" value="Fibrillin 2"/>
    <property type="match status" value="4"/>
</dbReference>
<evidence type="ECO:0000256" key="4">
    <source>
        <dbReference type="ARBA" id="ARBA00023157"/>
    </source>
</evidence>
<dbReference type="PROSITE" id="PS50092">
    <property type="entry name" value="TSP1"/>
    <property type="match status" value="1"/>
</dbReference>
<dbReference type="PROSITE" id="PS01187">
    <property type="entry name" value="EGF_CA"/>
    <property type="match status" value="3"/>
</dbReference>
<dbReference type="InterPro" id="IPR002350">
    <property type="entry name" value="Kazal_dom"/>
</dbReference>
<feature type="transmembrane region" description="Helical" evidence="7">
    <location>
        <begin position="12"/>
        <end position="30"/>
    </location>
</feature>
<feature type="domain" description="EGF-like" evidence="8">
    <location>
        <begin position="256"/>
        <end position="296"/>
    </location>
</feature>
<dbReference type="PROSITE" id="PS00010">
    <property type="entry name" value="ASX_HYDROXYL"/>
    <property type="match status" value="6"/>
</dbReference>
<dbReference type="PANTHER" id="PTHR24050:SF28">
    <property type="entry name" value="UROMODULIN-LIKE"/>
    <property type="match status" value="1"/>
</dbReference>
<dbReference type="SMART" id="SM00181">
    <property type="entry name" value="EGF"/>
    <property type="match status" value="9"/>
</dbReference>
<feature type="domain" description="EGF-like" evidence="8">
    <location>
        <begin position="339"/>
        <end position="379"/>
    </location>
</feature>
<evidence type="ECO:0000256" key="6">
    <source>
        <dbReference type="PROSITE-ProRule" id="PRU00076"/>
    </source>
</evidence>
<dbReference type="InterPro" id="IPR018097">
    <property type="entry name" value="EGF_Ca-bd_CS"/>
</dbReference>
<evidence type="ECO:0000256" key="5">
    <source>
        <dbReference type="ARBA" id="ARBA00023180"/>
    </source>
</evidence>
<name>A0A7J7KT47_BUGNE</name>
<keyword evidence="1 6" id="KW-0245">EGF-like domain</keyword>
<feature type="domain" description="EGF-like" evidence="8">
    <location>
        <begin position="92"/>
        <end position="131"/>
    </location>
</feature>
<dbReference type="PANTHER" id="PTHR24050">
    <property type="entry name" value="PA14 DOMAIN-CONTAINING PROTEIN"/>
    <property type="match status" value="1"/>
</dbReference>
<dbReference type="SMART" id="SM00209">
    <property type="entry name" value="TSP1"/>
    <property type="match status" value="1"/>
</dbReference>
<dbReference type="Pfam" id="PF12947">
    <property type="entry name" value="EGF_3"/>
    <property type="match status" value="2"/>
</dbReference>
<organism evidence="10 11">
    <name type="scientific">Bugula neritina</name>
    <name type="common">Brown bryozoan</name>
    <name type="synonym">Sertularia neritina</name>
    <dbReference type="NCBI Taxonomy" id="10212"/>
    <lineage>
        <taxon>Eukaryota</taxon>
        <taxon>Metazoa</taxon>
        <taxon>Spiralia</taxon>
        <taxon>Lophotrochozoa</taxon>
        <taxon>Bryozoa</taxon>
        <taxon>Gymnolaemata</taxon>
        <taxon>Cheilostomatida</taxon>
        <taxon>Flustrina</taxon>
        <taxon>Buguloidea</taxon>
        <taxon>Bugulidae</taxon>
        <taxon>Bugula</taxon>
    </lineage>
</organism>
<feature type="domain" description="EGF-like" evidence="8">
    <location>
        <begin position="176"/>
        <end position="215"/>
    </location>
</feature>
<dbReference type="Pfam" id="PF19028">
    <property type="entry name" value="TSP1_spondin"/>
    <property type="match status" value="1"/>
</dbReference>
<dbReference type="InterPro" id="IPR001881">
    <property type="entry name" value="EGF-like_Ca-bd_dom"/>
</dbReference>
<evidence type="ECO:0000313" key="10">
    <source>
        <dbReference type="EMBL" id="KAF6041238.1"/>
    </source>
</evidence>
<comment type="caution">
    <text evidence="6">Lacks conserved residue(s) required for the propagation of feature annotation.</text>
</comment>
<feature type="domain" description="EGF-like" evidence="8">
    <location>
        <begin position="297"/>
        <end position="338"/>
    </location>
</feature>
<dbReference type="Proteomes" id="UP000593567">
    <property type="component" value="Unassembled WGS sequence"/>
</dbReference>
<protein>
    <submittedName>
        <fullName evidence="10">Uncharacterized protein</fullName>
    </submittedName>
</protein>
<dbReference type="InterPro" id="IPR036383">
    <property type="entry name" value="TSP1_rpt_sf"/>
</dbReference>
<keyword evidence="5" id="KW-0325">Glycoprotein</keyword>
<sequence length="760" mass="83798">MAIKSHPQAVRFLASSFVIETSFILVLDVIKLSHMAMYRSASEKWYNINECETGDYECDVSPTNHIECSNTDGSYECICQDGFSSVDDVCVDVDECLEANLNECSEHARCNNTVGSYECVCQDGYEGNGFECTEVIGECEILMCDSEYTMCVRNSTDHEACVCATGYRVGADGGCLPTSCNIGSPCPSNTDCIPTESSFICECKVGFAGTPPNCENVNECTEGNPCGDEGTCRDTVGSYSCDCKDGYGFDGTTCVDINECVEENVICPDNQQCEDKEGSYECVCKAGYKKEENGCVNINECEEPSVHLCHDNAECIDIDGAYRCECREGYVGSGRSCADVDECLEGPSPCPRSAKCVNTAGTYTCECLGGYKYNNTRCIDIDECEDGQSCDENAKCANTDGGYRCTCNEGFRGNGFHCELVCTPAECPNERHTCHVEISARGLPVPECRCKCQGEFCQTSEPVCANNKQTYNSFSEFDVTRCENPELDLELAYWGECQETCDSVSCASYEVCYDDEEGPTCRCPECTQDLASNYGPVCTVSGSTFASLCALLTHACRQKYSDVRFTDGPCIQECEVTGWTKFEACSVSCGEGVKRRTRAIKTQPSEGNRCPDLEQFEACYMTPCPGSLCEDYHCPRPGAECILGSLGQKECECPRRCKGQDKKEVCGLLYRENPSTFYNLCQLKRIACLYDLPYTVLHDGSCHGTYVCIHTSAYIRLHTYVCIHTSAYIRLHTYVCIHVYKVYKGSCMPDSYICMHCMQP</sequence>
<evidence type="ECO:0000259" key="9">
    <source>
        <dbReference type="PROSITE" id="PS51465"/>
    </source>
</evidence>
<dbReference type="SMART" id="SM00179">
    <property type="entry name" value="EGF_CA"/>
    <property type="match status" value="8"/>
</dbReference>
<dbReference type="SUPFAM" id="SSF100895">
    <property type="entry name" value="Kazal-type serine protease inhibitors"/>
    <property type="match status" value="3"/>
</dbReference>
<proteinExistence type="predicted"/>
<dbReference type="GO" id="GO:0005509">
    <property type="term" value="F:calcium ion binding"/>
    <property type="evidence" value="ECO:0007669"/>
    <property type="project" value="InterPro"/>
</dbReference>
<keyword evidence="4" id="KW-1015">Disulfide bond</keyword>
<evidence type="ECO:0000256" key="7">
    <source>
        <dbReference type="SAM" id="Phobius"/>
    </source>
</evidence>
<dbReference type="OrthoDB" id="41109at2759"/>
<keyword evidence="2" id="KW-0732">Signal</keyword>
<dbReference type="Pfam" id="PF07645">
    <property type="entry name" value="EGF_CA"/>
    <property type="match status" value="5"/>
</dbReference>
<dbReference type="Gene3D" id="2.20.100.10">
    <property type="entry name" value="Thrombospondin type-1 (TSP1) repeat"/>
    <property type="match status" value="1"/>
</dbReference>
<keyword evidence="7" id="KW-0472">Membrane</keyword>
<dbReference type="InterPro" id="IPR049883">
    <property type="entry name" value="NOTCH1_EGF-like"/>
</dbReference>
<dbReference type="InterPro" id="IPR044004">
    <property type="entry name" value="TSP1_spondin_dom"/>
</dbReference>
<dbReference type="InterPro" id="IPR000884">
    <property type="entry name" value="TSP1_rpt"/>
</dbReference>
<dbReference type="InterPro" id="IPR024731">
    <property type="entry name" value="NELL2-like_EGF"/>
</dbReference>
<evidence type="ECO:0000313" key="11">
    <source>
        <dbReference type="Proteomes" id="UP000593567"/>
    </source>
</evidence>
<keyword evidence="7" id="KW-0812">Transmembrane</keyword>
<evidence type="ECO:0000259" key="8">
    <source>
        <dbReference type="PROSITE" id="PS50026"/>
    </source>
</evidence>